<dbReference type="GO" id="GO:0006508">
    <property type="term" value="P:proteolysis"/>
    <property type="evidence" value="ECO:0007669"/>
    <property type="project" value="UniProtKB-KW"/>
</dbReference>
<keyword evidence="7" id="KW-1185">Reference proteome</keyword>
<evidence type="ECO:0000256" key="3">
    <source>
        <dbReference type="ARBA" id="ARBA00022989"/>
    </source>
</evidence>
<name>A0A7W9IG60_9ACTN</name>
<evidence type="ECO:0000313" key="7">
    <source>
        <dbReference type="Proteomes" id="UP000540685"/>
    </source>
</evidence>
<dbReference type="PANTHER" id="PTHR30168">
    <property type="entry name" value="PUTATIVE MEMBRANE PROTEIN YPFJ"/>
    <property type="match status" value="1"/>
</dbReference>
<dbReference type="GO" id="GO:0008237">
    <property type="term" value="F:metallopeptidase activity"/>
    <property type="evidence" value="ECO:0007669"/>
    <property type="project" value="UniProtKB-KW"/>
</dbReference>
<keyword evidence="4 5" id="KW-0472">Membrane</keyword>
<dbReference type="Proteomes" id="UP000540685">
    <property type="component" value="Unassembled WGS sequence"/>
</dbReference>
<dbReference type="RefSeq" id="WP_184537942.1">
    <property type="nucleotide sequence ID" value="NZ_JACHMP010000001.1"/>
</dbReference>
<dbReference type="InterPro" id="IPR007343">
    <property type="entry name" value="Uncharacterised_pept_Zn_put"/>
</dbReference>
<dbReference type="PANTHER" id="PTHR30168:SF0">
    <property type="entry name" value="INNER MEMBRANE PROTEIN"/>
    <property type="match status" value="1"/>
</dbReference>
<keyword evidence="6" id="KW-0645">Protease</keyword>
<keyword evidence="6" id="KW-0378">Hydrolase</keyword>
<dbReference type="EMBL" id="JACHMP010000001">
    <property type="protein sequence ID" value="MBB5819726.1"/>
    <property type="molecule type" value="Genomic_DNA"/>
</dbReference>
<evidence type="ECO:0000313" key="6">
    <source>
        <dbReference type="EMBL" id="MBB5819726.1"/>
    </source>
</evidence>
<comment type="caution">
    <text evidence="6">The sequence shown here is derived from an EMBL/GenBank/DDBJ whole genome shotgun (WGS) entry which is preliminary data.</text>
</comment>
<evidence type="ECO:0000256" key="2">
    <source>
        <dbReference type="ARBA" id="ARBA00022692"/>
    </source>
</evidence>
<dbReference type="Pfam" id="PF04228">
    <property type="entry name" value="Zn_peptidase"/>
    <property type="match status" value="1"/>
</dbReference>
<feature type="transmembrane region" description="Helical" evidence="5">
    <location>
        <begin position="9"/>
        <end position="32"/>
    </location>
</feature>
<protein>
    <submittedName>
        <fullName evidence="6">Putative metalloprotease</fullName>
    </submittedName>
</protein>
<accession>A0A7W9IG60</accession>
<sequence length="345" mass="37620">MRPRGPGPLVFGVFGVLAMAFAMVVVIAGLLAGDEAEVPANPGTVPVVTENPVSPPAGDVEITPPPFTPPQRLNFGPRGGSRVALAATGSVPRETDVDLRQVGRSDTAARLKRNPLYGTGLMRPTSCRVPRPSAWTDDMLAYLNAATDCMDRAWSAKFSQAGALFLPPQRIFWTRPGRGPCGVYPAPDAAAYYCPANRGLYIGVNEVIQQNERIDPARNHVPYLTVLAHEYGHHVQSMAGIGGAWWQEVSHRSRSAQDTHSRRNELQAQCFAGVFIRTVRTPLGVTGARWKEALRVEHSRGDDRDAGARRDRGSGDNYAAWLHQGWKYARVAHCNTWAVPPSRVD</sequence>
<comment type="subcellular location">
    <subcellularLocation>
        <location evidence="1">Membrane</location>
        <topology evidence="1">Single-pass membrane protein</topology>
    </subcellularLocation>
</comment>
<organism evidence="6 7">
    <name type="scientific">Streptosporangium becharense</name>
    <dbReference type="NCBI Taxonomy" id="1816182"/>
    <lineage>
        <taxon>Bacteria</taxon>
        <taxon>Bacillati</taxon>
        <taxon>Actinomycetota</taxon>
        <taxon>Actinomycetes</taxon>
        <taxon>Streptosporangiales</taxon>
        <taxon>Streptosporangiaceae</taxon>
        <taxon>Streptosporangium</taxon>
    </lineage>
</organism>
<keyword evidence="2 5" id="KW-0812">Transmembrane</keyword>
<keyword evidence="6" id="KW-0482">Metalloprotease</keyword>
<gene>
    <name evidence="6" type="ORF">F4562_002788</name>
</gene>
<dbReference type="GO" id="GO:0016020">
    <property type="term" value="C:membrane"/>
    <property type="evidence" value="ECO:0007669"/>
    <property type="project" value="UniProtKB-SubCell"/>
</dbReference>
<reference evidence="6 7" key="1">
    <citation type="submission" date="2020-08" db="EMBL/GenBank/DDBJ databases">
        <title>Sequencing the genomes of 1000 actinobacteria strains.</title>
        <authorList>
            <person name="Klenk H.-P."/>
        </authorList>
    </citation>
    <scope>NUCLEOTIDE SEQUENCE [LARGE SCALE GENOMIC DNA]</scope>
    <source>
        <strain evidence="6 7">DSM 46887</strain>
    </source>
</reference>
<dbReference type="AlphaFoldDB" id="A0A7W9IG60"/>
<keyword evidence="3 5" id="KW-1133">Transmembrane helix</keyword>
<evidence type="ECO:0000256" key="5">
    <source>
        <dbReference type="SAM" id="Phobius"/>
    </source>
</evidence>
<proteinExistence type="predicted"/>
<evidence type="ECO:0000256" key="1">
    <source>
        <dbReference type="ARBA" id="ARBA00004167"/>
    </source>
</evidence>
<evidence type="ECO:0000256" key="4">
    <source>
        <dbReference type="ARBA" id="ARBA00023136"/>
    </source>
</evidence>